<keyword evidence="5" id="KW-1185">Reference proteome</keyword>
<sequence>MDHRVKISFTIITCIIGFMLAIQFQTVKEPVVRDTRDIWELREAILKEKETYSALYQEIRSIDQKLEKYETEKQDSQEEALRETLEELKTEAGLTEKQGAGIILTVQPVLEEVLMGEKISTVSPDLLERLVNELNRFKAQDISIDGHRMINTTVIRDINGVTKIDGYSLEEIPFEIRVLTKDFEDAEKLYNQLKASQSIEDFFIDNLRVNISKPINHLTLPAYEDSIRVKRMEPVKKGGE</sequence>
<keyword evidence="3" id="KW-1133">Transmembrane helix</keyword>
<accession>A0ABS2NFW5</accession>
<dbReference type="EMBL" id="JAFBDZ010000003">
    <property type="protein sequence ID" value="MBM7586745.1"/>
    <property type="molecule type" value="Genomic_DNA"/>
</dbReference>
<evidence type="ECO:0000256" key="1">
    <source>
        <dbReference type="ARBA" id="ARBA00009108"/>
    </source>
</evidence>
<protein>
    <submittedName>
        <fullName evidence="4">Uncharacterized protein YlxW (UPF0749 family)</fullName>
    </submittedName>
</protein>
<dbReference type="Proteomes" id="UP001646157">
    <property type="component" value="Unassembled WGS sequence"/>
</dbReference>
<evidence type="ECO:0000313" key="4">
    <source>
        <dbReference type="EMBL" id="MBM7586745.1"/>
    </source>
</evidence>
<keyword evidence="3" id="KW-0812">Transmembrane</keyword>
<comment type="similarity">
    <text evidence="1">Belongs to the UPF0749 family.</text>
</comment>
<feature type="transmembrane region" description="Helical" evidence="3">
    <location>
        <begin position="7"/>
        <end position="24"/>
    </location>
</feature>
<dbReference type="Pfam" id="PF05949">
    <property type="entry name" value="DUF881"/>
    <property type="match status" value="1"/>
</dbReference>
<keyword evidence="3" id="KW-0472">Membrane</keyword>
<evidence type="ECO:0000256" key="3">
    <source>
        <dbReference type="SAM" id="Phobius"/>
    </source>
</evidence>
<gene>
    <name evidence="4" type="ORF">JOC86_003297</name>
</gene>
<reference evidence="4 5" key="1">
    <citation type="submission" date="2021-01" db="EMBL/GenBank/DDBJ databases">
        <title>Genomic Encyclopedia of Type Strains, Phase IV (KMG-IV): sequencing the most valuable type-strain genomes for metagenomic binning, comparative biology and taxonomic classification.</title>
        <authorList>
            <person name="Goeker M."/>
        </authorList>
    </citation>
    <scope>NUCLEOTIDE SEQUENCE [LARGE SCALE GENOMIC DNA]</scope>
    <source>
        <strain evidence="4 5">DSM 24834</strain>
    </source>
</reference>
<keyword evidence="2" id="KW-0175">Coiled coil</keyword>
<proteinExistence type="inferred from homology"/>
<dbReference type="PANTHER" id="PTHR37313">
    <property type="entry name" value="UPF0749 PROTEIN RV1825"/>
    <property type="match status" value="1"/>
</dbReference>
<name>A0ABS2NFW5_9BACI</name>
<evidence type="ECO:0000313" key="5">
    <source>
        <dbReference type="Proteomes" id="UP001646157"/>
    </source>
</evidence>
<evidence type="ECO:0000256" key="2">
    <source>
        <dbReference type="SAM" id="Coils"/>
    </source>
</evidence>
<dbReference type="Gene3D" id="3.30.70.1880">
    <property type="entry name" value="Protein of unknown function DUF881"/>
    <property type="match status" value="1"/>
</dbReference>
<dbReference type="InterPro" id="IPR010273">
    <property type="entry name" value="DUF881"/>
</dbReference>
<comment type="caution">
    <text evidence="4">The sequence shown here is derived from an EMBL/GenBank/DDBJ whole genome shotgun (WGS) entry which is preliminary data.</text>
</comment>
<organism evidence="4 5">
    <name type="scientific">Rossellomorea pakistanensis</name>
    <dbReference type="NCBI Taxonomy" id="992288"/>
    <lineage>
        <taxon>Bacteria</taxon>
        <taxon>Bacillati</taxon>
        <taxon>Bacillota</taxon>
        <taxon>Bacilli</taxon>
        <taxon>Bacillales</taxon>
        <taxon>Bacillaceae</taxon>
        <taxon>Rossellomorea</taxon>
    </lineage>
</organism>
<dbReference type="RefSeq" id="WP_205173925.1">
    <property type="nucleotide sequence ID" value="NZ_JAFBDZ010000003.1"/>
</dbReference>
<dbReference type="PANTHER" id="PTHR37313:SF2">
    <property type="entry name" value="UPF0749 PROTEIN YLXX"/>
    <property type="match status" value="1"/>
</dbReference>
<feature type="coiled-coil region" evidence="2">
    <location>
        <begin position="52"/>
        <end position="98"/>
    </location>
</feature>